<gene>
    <name evidence="2" type="ORF">IM725_13110</name>
</gene>
<keyword evidence="3" id="KW-1185">Reference proteome</keyword>
<evidence type="ECO:0000313" key="3">
    <source>
        <dbReference type="Proteomes" id="UP000715965"/>
    </source>
</evidence>
<reference evidence="2 3" key="1">
    <citation type="submission" date="2020-10" db="EMBL/GenBank/DDBJ databases">
        <title>Draft genome of Ramlibacter aquaticus LMG 30558.</title>
        <authorList>
            <person name="Props R."/>
        </authorList>
    </citation>
    <scope>NUCLEOTIDE SEQUENCE [LARGE SCALE GENOMIC DNA]</scope>
    <source>
        <strain evidence="2 3">LMG 30558</strain>
    </source>
</reference>
<dbReference type="InterPro" id="IPR029024">
    <property type="entry name" value="TerB-like"/>
</dbReference>
<dbReference type="Gene3D" id="1.10.3680.10">
    <property type="entry name" value="TerB-like"/>
    <property type="match status" value="1"/>
</dbReference>
<organism evidence="2 3">
    <name type="scientific">Ramlibacter aquaticus</name>
    <dbReference type="NCBI Taxonomy" id="2780094"/>
    <lineage>
        <taxon>Bacteria</taxon>
        <taxon>Pseudomonadati</taxon>
        <taxon>Pseudomonadota</taxon>
        <taxon>Betaproteobacteria</taxon>
        <taxon>Burkholderiales</taxon>
        <taxon>Comamonadaceae</taxon>
        <taxon>Ramlibacter</taxon>
    </lineage>
</organism>
<dbReference type="EMBL" id="JADDOJ010000052">
    <property type="protein sequence ID" value="MBE7941511.1"/>
    <property type="molecule type" value="Genomic_DNA"/>
</dbReference>
<dbReference type="RefSeq" id="WP_193781046.1">
    <property type="nucleotide sequence ID" value="NZ_JADDOJ010000052.1"/>
</dbReference>
<dbReference type="Pfam" id="PF05099">
    <property type="entry name" value="TerB"/>
    <property type="match status" value="1"/>
</dbReference>
<comment type="caution">
    <text evidence="2">The sequence shown here is derived from an EMBL/GenBank/DDBJ whole genome shotgun (WGS) entry which is preliminary data.</text>
</comment>
<dbReference type="SUPFAM" id="SSF158682">
    <property type="entry name" value="TerB-like"/>
    <property type="match status" value="1"/>
</dbReference>
<evidence type="ECO:0000259" key="1">
    <source>
        <dbReference type="Pfam" id="PF05099"/>
    </source>
</evidence>
<evidence type="ECO:0000313" key="2">
    <source>
        <dbReference type="EMBL" id="MBE7941511.1"/>
    </source>
</evidence>
<feature type="domain" description="Co-chaperone DjlA N-terminal" evidence="1">
    <location>
        <begin position="12"/>
        <end position="123"/>
    </location>
</feature>
<dbReference type="Proteomes" id="UP000715965">
    <property type="component" value="Unassembled WGS sequence"/>
</dbReference>
<accession>A0ABR9SGM9</accession>
<proteinExistence type="predicted"/>
<name>A0ABR9SGM9_9BURK</name>
<sequence length="132" mass="13895">MRSYPTDSPRAAARVVALSLLADGHLGAREFAAVRDSALARRLDLDADALQCVLHELVEDLLTCTGAAWHDGGPGPGFVDAALAEVRDTGLRREVLDLCSAVAQADGHVSEGERALLTSVARGWKLAPLEPA</sequence>
<protein>
    <submittedName>
        <fullName evidence="2">TerB family tellurite resistance protein</fullName>
    </submittedName>
</protein>
<dbReference type="InterPro" id="IPR007791">
    <property type="entry name" value="DjlA_N"/>
</dbReference>